<evidence type="ECO:0000313" key="1">
    <source>
        <dbReference type="EMBL" id="MCS4037253.1"/>
    </source>
</evidence>
<comment type="caution">
    <text evidence="1">The sequence shown here is derived from an EMBL/GenBank/DDBJ whole genome shotgun (WGS) entry which is preliminary data.</text>
</comment>
<accession>A0A9X2UMJ0</accession>
<reference evidence="1" key="1">
    <citation type="submission" date="2022-08" db="EMBL/GenBank/DDBJ databases">
        <title>Genomic Encyclopedia of Type Strains, Phase V (KMG-V): Genome sequencing to study the core and pangenomes of soil and plant-associated prokaryotes.</title>
        <authorList>
            <person name="Whitman W."/>
        </authorList>
    </citation>
    <scope>NUCLEOTIDE SEQUENCE</scope>
    <source>
        <strain evidence="1">SP3012</strain>
    </source>
</reference>
<dbReference type="AlphaFoldDB" id="A0A9X2UMJ0"/>
<name>A0A9X2UMJ0_9BACT</name>
<sequence length="195" mass="22315">MPSPDETFETLRKRLSDGPVLRDTGDDPVYYLVFDAEQMLEVKRSTDRWVASLELDGWEVETLSIAQVVRDAFQNAPDVLRDIWLQEEKDDPLDFETISDTLGSYLTAEDRKPVDQHLRRRLKALEGEENALLLIKDLEALHPYARIGSTESRLQGEFHVPTVIFYPGDRVGEYSLRFLGVHPGDGNYRSVHIGK</sequence>
<organism evidence="1 2">
    <name type="scientific">Salinibacter ruber</name>
    <dbReference type="NCBI Taxonomy" id="146919"/>
    <lineage>
        <taxon>Bacteria</taxon>
        <taxon>Pseudomonadati</taxon>
        <taxon>Rhodothermota</taxon>
        <taxon>Rhodothermia</taxon>
        <taxon>Rhodothermales</taxon>
        <taxon>Salinibacteraceae</taxon>
        <taxon>Salinibacter</taxon>
    </lineage>
</organism>
<gene>
    <name evidence="1" type="ORF">GGQ01_002333</name>
</gene>
<evidence type="ECO:0008006" key="3">
    <source>
        <dbReference type="Google" id="ProtNLM"/>
    </source>
</evidence>
<dbReference type="RefSeq" id="WP_259091016.1">
    <property type="nucleotide sequence ID" value="NZ_JANTZY010000019.1"/>
</dbReference>
<proteinExistence type="predicted"/>
<dbReference type="InterPro" id="IPR014858">
    <property type="entry name" value="BrxB"/>
</dbReference>
<dbReference type="Proteomes" id="UP001155040">
    <property type="component" value="Unassembled WGS sequence"/>
</dbReference>
<evidence type="ECO:0000313" key="2">
    <source>
        <dbReference type="Proteomes" id="UP001155040"/>
    </source>
</evidence>
<dbReference type="EMBL" id="JANUBF010000015">
    <property type="protein sequence ID" value="MCS4037253.1"/>
    <property type="molecule type" value="Genomic_DNA"/>
</dbReference>
<dbReference type="Pfam" id="PF08747">
    <property type="entry name" value="BrxB"/>
    <property type="match status" value="1"/>
</dbReference>
<protein>
    <recommendedName>
        <fullName evidence="3">DUF1788 domain-containing protein</fullName>
    </recommendedName>
</protein>